<reference evidence="2 3" key="1">
    <citation type="submission" date="2019-04" db="EMBL/GenBank/DDBJ databases">
        <title>Chromosome genome assembly for Takifugu flavidus.</title>
        <authorList>
            <person name="Xiao S."/>
        </authorList>
    </citation>
    <scope>NUCLEOTIDE SEQUENCE [LARGE SCALE GENOMIC DNA]</scope>
    <source>
        <strain evidence="2">HTHZ2018</strain>
        <tissue evidence="2">Muscle</tissue>
    </source>
</reference>
<evidence type="ECO:0000313" key="2">
    <source>
        <dbReference type="EMBL" id="TWW61497.1"/>
    </source>
</evidence>
<evidence type="ECO:0000313" key="3">
    <source>
        <dbReference type="Proteomes" id="UP000324091"/>
    </source>
</evidence>
<gene>
    <name evidence="2" type="ORF">D4764_04G0001440</name>
</gene>
<protein>
    <submittedName>
        <fullName evidence="2">Uncharacterized protein</fullName>
    </submittedName>
</protein>
<evidence type="ECO:0000256" key="1">
    <source>
        <dbReference type="SAM" id="MobiDB-lite"/>
    </source>
</evidence>
<keyword evidence="3" id="KW-1185">Reference proteome</keyword>
<accession>A0A5C6N6Z8</accession>
<dbReference type="Proteomes" id="UP000324091">
    <property type="component" value="Chromosome 4"/>
</dbReference>
<dbReference type="AlphaFoldDB" id="A0A5C6N6Z8"/>
<comment type="caution">
    <text evidence="2">The sequence shown here is derived from an EMBL/GenBank/DDBJ whole genome shotgun (WGS) entry which is preliminary data.</text>
</comment>
<sequence length="143" mass="15617">MKAGEQMSDHSPDVIDREHPPHRISACTFHFNFQPDLHEVQNHLGVLRFGSSPPPCPPSRPGQNIQARLSNMPKTGRGQGKKVLTDGTPETLGLCERLSGVDEGAEGARSTAVADDPGHQTWAIALICCRVWNSWTSVEAVRK</sequence>
<dbReference type="EMBL" id="RHFK02000017">
    <property type="protein sequence ID" value="TWW61497.1"/>
    <property type="molecule type" value="Genomic_DNA"/>
</dbReference>
<proteinExistence type="predicted"/>
<feature type="region of interest" description="Disordered" evidence="1">
    <location>
        <begin position="49"/>
        <end position="88"/>
    </location>
</feature>
<name>A0A5C6N6Z8_9TELE</name>
<feature type="compositionally biased region" description="Polar residues" evidence="1">
    <location>
        <begin position="62"/>
        <end position="73"/>
    </location>
</feature>
<organism evidence="2 3">
    <name type="scientific">Takifugu flavidus</name>
    <name type="common">sansaifugu</name>
    <dbReference type="NCBI Taxonomy" id="433684"/>
    <lineage>
        <taxon>Eukaryota</taxon>
        <taxon>Metazoa</taxon>
        <taxon>Chordata</taxon>
        <taxon>Craniata</taxon>
        <taxon>Vertebrata</taxon>
        <taxon>Euteleostomi</taxon>
        <taxon>Actinopterygii</taxon>
        <taxon>Neopterygii</taxon>
        <taxon>Teleostei</taxon>
        <taxon>Neoteleostei</taxon>
        <taxon>Acanthomorphata</taxon>
        <taxon>Eupercaria</taxon>
        <taxon>Tetraodontiformes</taxon>
        <taxon>Tetradontoidea</taxon>
        <taxon>Tetraodontidae</taxon>
        <taxon>Takifugu</taxon>
    </lineage>
</organism>